<sequence length="95" mass="10213">MTLASCAREDNRLADMPMLPVVCQRCQARVQVRKSSWNQTSVQWTAPALARCEERLAATQLAPYGGSNLFLSCSALTESITDAVRAGTLPVVDGG</sequence>
<dbReference type="STRING" id="1783.BST44_17935"/>
<dbReference type="AlphaFoldDB" id="A0A1X0KC84"/>
<gene>
    <name evidence="1" type="ORF">BST44_17935</name>
</gene>
<dbReference type="EMBL" id="MVIJ01000028">
    <property type="protein sequence ID" value="ORB72760.1"/>
    <property type="molecule type" value="Genomic_DNA"/>
</dbReference>
<proteinExistence type="predicted"/>
<evidence type="ECO:0000313" key="2">
    <source>
        <dbReference type="Proteomes" id="UP000192601"/>
    </source>
</evidence>
<accession>A0A1X0KC84</accession>
<organism evidence="1 2">
    <name type="scientific">Mycobacterium scrofulaceum</name>
    <dbReference type="NCBI Taxonomy" id="1783"/>
    <lineage>
        <taxon>Bacteria</taxon>
        <taxon>Bacillati</taxon>
        <taxon>Actinomycetota</taxon>
        <taxon>Actinomycetes</taxon>
        <taxon>Mycobacteriales</taxon>
        <taxon>Mycobacteriaceae</taxon>
        <taxon>Mycobacterium</taxon>
    </lineage>
</organism>
<reference evidence="1 2" key="1">
    <citation type="submission" date="2017-02" db="EMBL/GenBank/DDBJ databases">
        <title>The new phylogeny of genus Mycobacterium.</title>
        <authorList>
            <person name="Tortoli E."/>
            <person name="Trovato A."/>
            <person name="Cirillo D.M."/>
        </authorList>
    </citation>
    <scope>NUCLEOTIDE SEQUENCE [LARGE SCALE GENOMIC DNA]</scope>
    <source>
        <strain evidence="1 2">DSM 43992</strain>
    </source>
</reference>
<dbReference type="RefSeq" id="WP_083178461.1">
    <property type="nucleotide sequence ID" value="NZ_MVIJ01000028.1"/>
</dbReference>
<dbReference type="Proteomes" id="UP000192601">
    <property type="component" value="Unassembled WGS sequence"/>
</dbReference>
<evidence type="ECO:0000313" key="1">
    <source>
        <dbReference type="EMBL" id="ORB72760.1"/>
    </source>
</evidence>
<comment type="caution">
    <text evidence="1">The sequence shown here is derived from an EMBL/GenBank/DDBJ whole genome shotgun (WGS) entry which is preliminary data.</text>
</comment>
<protein>
    <submittedName>
        <fullName evidence="1">Ferredoxin</fullName>
    </submittedName>
</protein>
<keyword evidence="2" id="KW-1185">Reference proteome</keyword>
<name>A0A1X0KC84_MYCSC</name>